<evidence type="ECO:0000313" key="2">
    <source>
        <dbReference type="Proteomes" id="UP000249464"/>
    </source>
</evidence>
<dbReference type="AlphaFoldDB" id="A0A2X0MS63"/>
<organism evidence="1 2">
    <name type="scientific">Microbotryum silenes-dioicae</name>
    <dbReference type="NCBI Taxonomy" id="796604"/>
    <lineage>
        <taxon>Eukaryota</taxon>
        <taxon>Fungi</taxon>
        <taxon>Dikarya</taxon>
        <taxon>Basidiomycota</taxon>
        <taxon>Pucciniomycotina</taxon>
        <taxon>Microbotryomycetes</taxon>
        <taxon>Microbotryales</taxon>
        <taxon>Microbotryaceae</taxon>
        <taxon>Microbotryum</taxon>
    </lineage>
</organism>
<dbReference type="Proteomes" id="UP000249464">
    <property type="component" value="Unassembled WGS sequence"/>
</dbReference>
<accession>A0A2X0MS63</accession>
<protein>
    <submittedName>
        <fullName evidence="1">BQ5605_C055g12653 protein</fullName>
    </submittedName>
</protein>
<keyword evidence="2" id="KW-1185">Reference proteome</keyword>
<sequence length="83" mass="8966">MDFEKACNRLSLTYLDVVLCALGLGDPLAPSLFVLAIEGADYQIRLKVKGVVSPGLQTIRELQFADDACCALHNLVGRWTSAA</sequence>
<proteinExistence type="predicted"/>
<gene>
    <name evidence="1" type="primary">BQ5605_C055g12653</name>
    <name evidence="1" type="ORF">BQ5605_C055G12653</name>
</gene>
<reference evidence="1 2" key="1">
    <citation type="submission" date="2016-11" db="EMBL/GenBank/DDBJ databases">
        <authorList>
            <person name="Jaros S."/>
            <person name="Januszkiewicz K."/>
            <person name="Wedrychowicz H."/>
        </authorList>
    </citation>
    <scope>NUCLEOTIDE SEQUENCE [LARGE SCALE GENOMIC DNA]</scope>
</reference>
<dbReference type="EMBL" id="FQNC01000092">
    <property type="protein sequence ID" value="SGZ29235.1"/>
    <property type="molecule type" value="Genomic_DNA"/>
</dbReference>
<evidence type="ECO:0000313" key="1">
    <source>
        <dbReference type="EMBL" id="SGZ29235.1"/>
    </source>
</evidence>
<name>A0A2X0MS63_9BASI</name>